<name>A0A1W9KPU3_9BURK</name>
<sequence length="151" mass="16867">MPAQAKTPQQRGRMARGKGQSGELEVVGILRELTGHDVRRRVRQHGGDSDLEGLPGWCVEVKRHASTPPASIAAWWRQACIQAHHADLKAVLFYRADRGAWLAVWHAGHHCKAIPWRMNGDLRDTVTASPETWWRMAGRAARQQGAQPLTT</sequence>
<feature type="region of interest" description="Disordered" evidence="1">
    <location>
        <begin position="1"/>
        <end position="20"/>
    </location>
</feature>
<feature type="compositionally biased region" description="Polar residues" evidence="1">
    <location>
        <begin position="1"/>
        <end position="10"/>
    </location>
</feature>
<evidence type="ECO:0000256" key="1">
    <source>
        <dbReference type="SAM" id="MobiDB-lite"/>
    </source>
</evidence>
<evidence type="ECO:0008006" key="4">
    <source>
        <dbReference type="Google" id="ProtNLM"/>
    </source>
</evidence>
<dbReference type="EMBL" id="MTEI01000020">
    <property type="protein sequence ID" value="OQW86218.1"/>
    <property type="molecule type" value="Genomic_DNA"/>
</dbReference>
<dbReference type="Pfam" id="PF24608">
    <property type="entry name" value="PDDEXK_15"/>
    <property type="match status" value="1"/>
</dbReference>
<evidence type="ECO:0000313" key="3">
    <source>
        <dbReference type="Proteomes" id="UP000192505"/>
    </source>
</evidence>
<evidence type="ECO:0000313" key="2">
    <source>
        <dbReference type="EMBL" id="OQW86218.1"/>
    </source>
</evidence>
<comment type="caution">
    <text evidence="2">The sequence shown here is derived from an EMBL/GenBank/DDBJ whole genome shotgun (WGS) entry which is preliminary data.</text>
</comment>
<dbReference type="Proteomes" id="UP000192505">
    <property type="component" value="Unassembled WGS sequence"/>
</dbReference>
<accession>A0A1W9KPU3</accession>
<proteinExistence type="predicted"/>
<protein>
    <recommendedName>
        <fullName evidence="4">Holliday junction resolvase</fullName>
    </recommendedName>
</protein>
<gene>
    <name evidence="2" type="ORF">BWK72_18360</name>
</gene>
<reference evidence="2 3" key="1">
    <citation type="submission" date="2017-01" db="EMBL/GenBank/DDBJ databases">
        <title>Novel large sulfur bacteria in the metagenomes of groundwater-fed chemosynthetic microbial mats in the Lake Huron basin.</title>
        <authorList>
            <person name="Sharrar A.M."/>
            <person name="Flood B.E."/>
            <person name="Bailey J.V."/>
            <person name="Jones D.S."/>
            <person name="Biddanda B."/>
            <person name="Ruberg S.A."/>
            <person name="Marcus D.N."/>
            <person name="Dick G.J."/>
        </authorList>
    </citation>
    <scope>NUCLEOTIDE SEQUENCE [LARGE SCALE GENOMIC DNA]</scope>
    <source>
        <strain evidence="2">A7</strain>
    </source>
</reference>
<dbReference type="AlphaFoldDB" id="A0A1W9KPU3"/>
<organism evidence="2 3">
    <name type="scientific">Rhodoferax ferrireducens</name>
    <dbReference type="NCBI Taxonomy" id="192843"/>
    <lineage>
        <taxon>Bacteria</taxon>
        <taxon>Pseudomonadati</taxon>
        <taxon>Pseudomonadota</taxon>
        <taxon>Betaproteobacteria</taxon>
        <taxon>Burkholderiales</taxon>
        <taxon>Comamonadaceae</taxon>
        <taxon>Rhodoferax</taxon>
    </lineage>
</organism>
<dbReference type="InterPro" id="IPR056931">
    <property type="entry name" value="D14-like"/>
</dbReference>